<dbReference type="Proteomes" id="UP000805193">
    <property type="component" value="Unassembled WGS sequence"/>
</dbReference>
<accession>A0AC60QY50</accession>
<evidence type="ECO:0000313" key="1">
    <source>
        <dbReference type="EMBL" id="KAG0444624.1"/>
    </source>
</evidence>
<protein>
    <submittedName>
        <fullName evidence="1">Uncharacterized protein</fullName>
    </submittedName>
</protein>
<organism evidence="1 2">
    <name type="scientific">Ixodes persulcatus</name>
    <name type="common">Taiga tick</name>
    <dbReference type="NCBI Taxonomy" id="34615"/>
    <lineage>
        <taxon>Eukaryota</taxon>
        <taxon>Metazoa</taxon>
        <taxon>Ecdysozoa</taxon>
        <taxon>Arthropoda</taxon>
        <taxon>Chelicerata</taxon>
        <taxon>Arachnida</taxon>
        <taxon>Acari</taxon>
        <taxon>Parasitiformes</taxon>
        <taxon>Ixodida</taxon>
        <taxon>Ixodoidea</taxon>
        <taxon>Ixodidae</taxon>
        <taxon>Ixodinae</taxon>
        <taxon>Ixodes</taxon>
    </lineage>
</organism>
<gene>
    <name evidence="1" type="ORF">HPB47_013579</name>
</gene>
<comment type="caution">
    <text evidence="1">The sequence shown here is derived from an EMBL/GenBank/DDBJ whole genome shotgun (WGS) entry which is preliminary data.</text>
</comment>
<name>A0AC60QY50_IXOPE</name>
<proteinExistence type="predicted"/>
<reference evidence="1 2" key="1">
    <citation type="journal article" date="2020" name="Cell">
        <title>Large-Scale Comparative Analyses of Tick Genomes Elucidate Their Genetic Diversity and Vector Capacities.</title>
        <authorList>
            <consortium name="Tick Genome and Microbiome Consortium (TIGMIC)"/>
            <person name="Jia N."/>
            <person name="Wang J."/>
            <person name="Shi W."/>
            <person name="Du L."/>
            <person name="Sun Y."/>
            <person name="Zhan W."/>
            <person name="Jiang J.F."/>
            <person name="Wang Q."/>
            <person name="Zhang B."/>
            <person name="Ji P."/>
            <person name="Bell-Sakyi L."/>
            <person name="Cui X.M."/>
            <person name="Yuan T.T."/>
            <person name="Jiang B.G."/>
            <person name="Yang W.F."/>
            <person name="Lam T.T."/>
            <person name="Chang Q.C."/>
            <person name="Ding S.J."/>
            <person name="Wang X.J."/>
            <person name="Zhu J.G."/>
            <person name="Ruan X.D."/>
            <person name="Zhao L."/>
            <person name="Wei J.T."/>
            <person name="Ye R.Z."/>
            <person name="Que T.C."/>
            <person name="Du C.H."/>
            <person name="Zhou Y.H."/>
            <person name="Cheng J.X."/>
            <person name="Dai P.F."/>
            <person name="Guo W.B."/>
            <person name="Han X.H."/>
            <person name="Huang E.J."/>
            <person name="Li L.F."/>
            <person name="Wei W."/>
            <person name="Gao Y.C."/>
            <person name="Liu J.Z."/>
            <person name="Shao H.Z."/>
            <person name="Wang X."/>
            <person name="Wang C.C."/>
            <person name="Yang T.C."/>
            <person name="Huo Q.B."/>
            <person name="Li W."/>
            <person name="Chen H.Y."/>
            <person name="Chen S.E."/>
            <person name="Zhou L.G."/>
            <person name="Ni X.B."/>
            <person name="Tian J.H."/>
            <person name="Sheng Y."/>
            <person name="Liu T."/>
            <person name="Pan Y.S."/>
            <person name="Xia L.Y."/>
            <person name="Li J."/>
            <person name="Zhao F."/>
            <person name="Cao W.C."/>
        </authorList>
    </citation>
    <scope>NUCLEOTIDE SEQUENCE [LARGE SCALE GENOMIC DNA]</scope>
    <source>
        <strain evidence="1">Iper-2018</strain>
    </source>
</reference>
<keyword evidence="2" id="KW-1185">Reference proteome</keyword>
<sequence length="147" mass="15905">MELASTCAFGDQLDTLLQDRFICGSISNPAMQTLQIVAEDPQLFYMWHKSSVPSVRATVLGGSLLSPILGGLSLELPTRLCRSTCRASGADAVREGVLGCPPPTPPTSSRWVPREEVLGHQASKAPPSPRRHPVVDERGINPFCREL</sequence>
<dbReference type="EMBL" id="JABSTQ010001724">
    <property type="protein sequence ID" value="KAG0444624.1"/>
    <property type="molecule type" value="Genomic_DNA"/>
</dbReference>
<evidence type="ECO:0000313" key="2">
    <source>
        <dbReference type="Proteomes" id="UP000805193"/>
    </source>
</evidence>